<reference evidence="2 3" key="2">
    <citation type="submission" date="2018-09" db="EMBL/GenBank/DDBJ databases">
        <title>Genome of Sphaerochaeta halotolerans strain 4-11.</title>
        <authorList>
            <person name="Nazina T.N."/>
            <person name="Sokolova D.S."/>
        </authorList>
    </citation>
    <scope>NUCLEOTIDE SEQUENCE [LARGE SCALE GENOMIC DNA]</scope>
    <source>
        <strain evidence="2 3">4-11</strain>
    </source>
</reference>
<dbReference type="CDD" id="cd00211">
    <property type="entry name" value="PTS_IIA_fru"/>
    <property type="match status" value="1"/>
</dbReference>
<evidence type="ECO:0000313" key="3">
    <source>
        <dbReference type="Proteomes" id="UP000264002"/>
    </source>
</evidence>
<dbReference type="Proteomes" id="UP000264002">
    <property type="component" value="Unassembled WGS sequence"/>
</dbReference>
<dbReference type="PROSITE" id="PS00372">
    <property type="entry name" value="PTS_EIIA_TYPE_2_HIS"/>
    <property type="match status" value="1"/>
</dbReference>
<reference evidence="3" key="1">
    <citation type="submission" date="2018-08" db="EMBL/GenBank/DDBJ databases">
        <authorList>
            <person name="Grouzdev D.S."/>
            <person name="Krutkina M.S."/>
        </authorList>
    </citation>
    <scope>NUCLEOTIDE SEQUENCE [LARGE SCALE GENOMIC DNA]</scope>
    <source>
        <strain evidence="3">4-11</strain>
    </source>
</reference>
<dbReference type="RefSeq" id="WP_117330074.1">
    <property type="nucleotide sequence ID" value="NZ_QUWK01000006.1"/>
</dbReference>
<dbReference type="InterPro" id="IPR016152">
    <property type="entry name" value="PTrfase/Anion_transptr"/>
</dbReference>
<organism evidence="2 3">
    <name type="scientific">Sphaerochaeta halotolerans</name>
    <dbReference type="NCBI Taxonomy" id="2293840"/>
    <lineage>
        <taxon>Bacteria</taxon>
        <taxon>Pseudomonadati</taxon>
        <taxon>Spirochaetota</taxon>
        <taxon>Spirochaetia</taxon>
        <taxon>Spirochaetales</taxon>
        <taxon>Sphaerochaetaceae</taxon>
        <taxon>Sphaerochaeta</taxon>
    </lineage>
</organism>
<sequence length="150" mass="16459">MNVLDVLDRNLVKVPLMHTDKQGVITELVEVMAKAKGYSAKQFEDVLNAVLDRESLGSTGIGNGIAIPHAKSDVVEHVSLVVGISRLPVEFDAPDGQKSRIFFLVLAPSKEASAHVELLASIARSCTSQVFRRMLEQARDSDEVVRLFME</sequence>
<dbReference type="Gene3D" id="3.40.930.10">
    <property type="entry name" value="Mannitol-specific EII, Chain A"/>
    <property type="match status" value="1"/>
</dbReference>
<dbReference type="PROSITE" id="PS51094">
    <property type="entry name" value="PTS_EIIA_TYPE_2"/>
    <property type="match status" value="1"/>
</dbReference>
<proteinExistence type="predicted"/>
<feature type="domain" description="PTS EIIA type-2" evidence="1">
    <location>
        <begin position="5"/>
        <end position="150"/>
    </location>
</feature>
<evidence type="ECO:0000259" key="1">
    <source>
        <dbReference type="PROSITE" id="PS51094"/>
    </source>
</evidence>
<comment type="caution">
    <text evidence="2">The sequence shown here is derived from an EMBL/GenBank/DDBJ whole genome shotgun (WGS) entry which is preliminary data.</text>
</comment>
<dbReference type="EMBL" id="QUWK01000006">
    <property type="protein sequence ID" value="RFU94865.1"/>
    <property type="molecule type" value="Genomic_DNA"/>
</dbReference>
<dbReference type="Pfam" id="PF00359">
    <property type="entry name" value="PTS_EIIA_2"/>
    <property type="match status" value="1"/>
</dbReference>
<dbReference type="PANTHER" id="PTHR47738">
    <property type="entry name" value="PTS SYSTEM FRUCTOSE-LIKE EIIA COMPONENT-RELATED"/>
    <property type="match status" value="1"/>
</dbReference>
<keyword evidence="3" id="KW-1185">Reference proteome</keyword>
<name>A0A372MGG1_9SPIR</name>
<dbReference type="SUPFAM" id="SSF55804">
    <property type="entry name" value="Phoshotransferase/anion transport protein"/>
    <property type="match status" value="1"/>
</dbReference>
<protein>
    <submittedName>
        <fullName evidence="2">PTS sugar transporter subunit IIA</fullName>
    </submittedName>
</protein>
<keyword evidence="2" id="KW-0762">Sugar transport</keyword>
<accession>A0A372MGG1</accession>
<dbReference type="InterPro" id="IPR002178">
    <property type="entry name" value="PTS_EIIA_type-2_dom"/>
</dbReference>
<keyword evidence="2" id="KW-0813">Transport</keyword>
<dbReference type="PANTHER" id="PTHR47738:SF2">
    <property type="entry name" value="PTS SYSTEM FRUCTOSE-LIKE EIIA COMPONENT"/>
    <property type="match status" value="1"/>
</dbReference>
<evidence type="ECO:0000313" key="2">
    <source>
        <dbReference type="EMBL" id="RFU94865.1"/>
    </source>
</evidence>
<gene>
    <name evidence="2" type="ORF">DYP60_06425</name>
</gene>
<dbReference type="InterPro" id="IPR051541">
    <property type="entry name" value="PTS_SugarTrans_NitroReg"/>
</dbReference>
<dbReference type="AlphaFoldDB" id="A0A372MGG1"/>